<name>A0A9P1DDT9_9DINO</name>
<feature type="transmembrane region" description="Helical" evidence="1">
    <location>
        <begin position="746"/>
        <end position="765"/>
    </location>
</feature>
<keyword evidence="5" id="KW-1185">Reference proteome</keyword>
<keyword evidence="1" id="KW-0812">Transmembrane</keyword>
<feature type="signal peptide" evidence="2">
    <location>
        <begin position="1"/>
        <end position="34"/>
    </location>
</feature>
<dbReference type="PANTHER" id="PTHR36851">
    <property type="entry name" value="UNNAMED PRODUCT"/>
    <property type="match status" value="1"/>
</dbReference>
<dbReference type="Gene3D" id="3.90.550.10">
    <property type="entry name" value="Spore Coat Polysaccharide Biosynthesis Protein SpsA, Chain A"/>
    <property type="match status" value="1"/>
</dbReference>
<proteinExistence type="predicted"/>
<protein>
    <recommendedName>
        <fullName evidence="6">Glycosyltransferase 2-like domain-containing protein</fullName>
    </recommendedName>
</protein>
<dbReference type="EMBL" id="CAMXCT010004279">
    <property type="protein sequence ID" value="CAI4008436.1"/>
    <property type="molecule type" value="Genomic_DNA"/>
</dbReference>
<accession>A0A9P1DDT9</accession>
<dbReference type="InterPro" id="IPR029044">
    <property type="entry name" value="Nucleotide-diphossugar_trans"/>
</dbReference>
<dbReference type="EMBL" id="CAMXCT030004279">
    <property type="protein sequence ID" value="CAL4795748.1"/>
    <property type="molecule type" value="Genomic_DNA"/>
</dbReference>
<evidence type="ECO:0000313" key="4">
    <source>
        <dbReference type="EMBL" id="CAL1161811.1"/>
    </source>
</evidence>
<dbReference type="OrthoDB" id="422624at2759"/>
<dbReference type="Proteomes" id="UP001152797">
    <property type="component" value="Unassembled WGS sequence"/>
</dbReference>
<gene>
    <name evidence="3" type="ORF">C1SCF055_LOCUS33880</name>
</gene>
<keyword evidence="1" id="KW-1133">Transmembrane helix</keyword>
<evidence type="ECO:0008006" key="6">
    <source>
        <dbReference type="Google" id="ProtNLM"/>
    </source>
</evidence>
<evidence type="ECO:0000313" key="5">
    <source>
        <dbReference type="Proteomes" id="UP001152797"/>
    </source>
</evidence>
<organism evidence="3">
    <name type="scientific">Cladocopium goreaui</name>
    <dbReference type="NCBI Taxonomy" id="2562237"/>
    <lineage>
        <taxon>Eukaryota</taxon>
        <taxon>Sar</taxon>
        <taxon>Alveolata</taxon>
        <taxon>Dinophyceae</taxon>
        <taxon>Suessiales</taxon>
        <taxon>Symbiodiniaceae</taxon>
        <taxon>Cladocopium</taxon>
    </lineage>
</organism>
<keyword evidence="2" id="KW-0732">Signal</keyword>
<dbReference type="SUPFAM" id="SSF53448">
    <property type="entry name" value="Nucleotide-diphospho-sugar transferases"/>
    <property type="match status" value="1"/>
</dbReference>
<evidence type="ECO:0000256" key="2">
    <source>
        <dbReference type="SAM" id="SignalP"/>
    </source>
</evidence>
<dbReference type="EMBL" id="CAMXCT020004279">
    <property type="protein sequence ID" value="CAL1161811.1"/>
    <property type="molecule type" value="Genomic_DNA"/>
</dbReference>
<evidence type="ECO:0000313" key="3">
    <source>
        <dbReference type="EMBL" id="CAI4008436.1"/>
    </source>
</evidence>
<reference evidence="3" key="1">
    <citation type="submission" date="2022-10" db="EMBL/GenBank/DDBJ databases">
        <authorList>
            <person name="Chen Y."/>
            <person name="Dougan E. K."/>
            <person name="Chan C."/>
            <person name="Rhodes N."/>
            <person name="Thang M."/>
        </authorList>
    </citation>
    <scope>NUCLEOTIDE SEQUENCE</scope>
</reference>
<sequence>MLHFSSYGPIWRPVQVKSLLVWLVLEVVSSETLAQRGEHVSDRNIRLHQNDDDEWQKFLDMLGTPDGIEKARNSSRVINQIIKKVNSKAIIHEPAPGDVVPSGSDVWSPETRWRRVSESHPDGVVSTLPGRSLRWKDVSYISLPMVCVLCGVAYPAVIVGSLLGLTVLVSMCLKVEQQYQKSGDAEAEEPHVSAEDAERQGVLQPFIDKLPILPKHKLTPTSRRIYVVWATFCCAVPSIMVFGTPLLMTILARPFPQEVLAALTLLTSAFVFSNTLYMSVFACFGLCRMHAQSKVEPLDFAVDDPSGEQRRQRLSAADVRHWVVLPQYKEDVEIVHMCLESVAQSTYAKSSIGIVLAMEEREENAQGKAKKIIQEFQHKFSEPCMIDPALFSDLSRLLQQKRDEVFAVVQGDMKAFYHPGNLPNDPPGKASNVAYAFRQLYAEVSDCDNVVLTIADADSEFGAGYFESLSCQFAASQSRYKIWQSPVFHMKNYHRQPAPVVVGTMFTSMQELSGLTDPNAVRFPYSTYSLPMTLARDVGGWDVEWIAEDYHMGIKCFLMTLGKTSVEPIMSPVINYVPEKTDDVTKETAWWGTCMARWTQLQRHALGFSDFSYYFMMLPLVFSFSTSSSSRDDEGLRGFWRMLFCGTTLLVRLVNVHVLIGVLSTYGAMEFSLRVLMQVFFGDSRSQDVEILLGHVGLFPRYLMLVTVICTLAVAVVFFTSYNWLLKPRIEGEHNLPPLLHFTKNVASLAWASPIYFLAMGWAIWRAAVLVLTQRSFEYHVAPKPKQEVRRQRAFGCSSGELC</sequence>
<dbReference type="PANTHER" id="PTHR36851:SF1">
    <property type="entry name" value="GLYCO_TRANS_2-LIKE DOMAIN-CONTAINING PROTEIN"/>
    <property type="match status" value="1"/>
</dbReference>
<feature type="transmembrane region" description="Helical" evidence="1">
    <location>
        <begin position="702"/>
        <end position="726"/>
    </location>
</feature>
<feature type="transmembrane region" description="Helical" evidence="1">
    <location>
        <begin position="225"/>
        <end position="247"/>
    </location>
</feature>
<feature type="transmembrane region" description="Helical" evidence="1">
    <location>
        <begin position="259"/>
        <end position="284"/>
    </location>
</feature>
<feature type="transmembrane region" description="Helical" evidence="1">
    <location>
        <begin position="152"/>
        <end position="173"/>
    </location>
</feature>
<dbReference type="AlphaFoldDB" id="A0A9P1DDT9"/>
<comment type="caution">
    <text evidence="3">The sequence shown here is derived from an EMBL/GenBank/DDBJ whole genome shotgun (WGS) entry which is preliminary data.</text>
</comment>
<evidence type="ECO:0000256" key="1">
    <source>
        <dbReference type="SAM" id="Phobius"/>
    </source>
</evidence>
<keyword evidence="1" id="KW-0472">Membrane</keyword>
<feature type="transmembrane region" description="Helical" evidence="1">
    <location>
        <begin position="649"/>
        <end position="669"/>
    </location>
</feature>
<feature type="chain" id="PRO_5043271460" description="Glycosyltransferase 2-like domain-containing protein" evidence="2">
    <location>
        <begin position="35"/>
        <end position="803"/>
    </location>
</feature>
<reference evidence="4" key="2">
    <citation type="submission" date="2024-04" db="EMBL/GenBank/DDBJ databases">
        <authorList>
            <person name="Chen Y."/>
            <person name="Shah S."/>
            <person name="Dougan E. K."/>
            <person name="Thang M."/>
            <person name="Chan C."/>
        </authorList>
    </citation>
    <scope>NUCLEOTIDE SEQUENCE [LARGE SCALE GENOMIC DNA]</scope>
</reference>